<feature type="domain" description="AB hydrolase-1" evidence="2">
    <location>
        <begin position="23"/>
        <end position="267"/>
    </location>
</feature>
<evidence type="ECO:0000259" key="2">
    <source>
        <dbReference type="Pfam" id="PF12697"/>
    </source>
</evidence>
<dbReference type="PANTHER" id="PTHR43798">
    <property type="entry name" value="MONOACYLGLYCEROL LIPASE"/>
    <property type="match status" value="1"/>
</dbReference>
<dbReference type="Proteomes" id="UP000316541">
    <property type="component" value="Unassembled WGS sequence"/>
</dbReference>
<dbReference type="EMBL" id="VIRM01000005">
    <property type="protein sequence ID" value="TQS22910.1"/>
    <property type="molecule type" value="Genomic_DNA"/>
</dbReference>
<dbReference type="PANTHER" id="PTHR43798:SF31">
    <property type="entry name" value="AB HYDROLASE SUPERFAMILY PROTEIN YCLE"/>
    <property type="match status" value="1"/>
</dbReference>
<proteinExistence type="predicted"/>
<dbReference type="GO" id="GO:0016787">
    <property type="term" value="F:hydrolase activity"/>
    <property type="evidence" value="ECO:0007669"/>
    <property type="project" value="UniProtKB-KW"/>
</dbReference>
<dbReference type="InterPro" id="IPR000639">
    <property type="entry name" value="Epox_hydrolase-like"/>
</dbReference>
<reference evidence="3 4" key="1">
    <citation type="submission" date="2019-07" db="EMBL/GenBank/DDBJ databases">
        <title>Microbispora hainanensis DSM 45428.</title>
        <authorList>
            <person name="Thawai C."/>
        </authorList>
    </citation>
    <scope>NUCLEOTIDE SEQUENCE [LARGE SCALE GENOMIC DNA]</scope>
    <source>
        <strain evidence="3 4">DSM 45428</strain>
    </source>
</reference>
<organism evidence="3 4">
    <name type="scientific">Microbispora hainanensis</name>
    <dbReference type="NCBI Taxonomy" id="568844"/>
    <lineage>
        <taxon>Bacteria</taxon>
        <taxon>Bacillati</taxon>
        <taxon>Actinomycetota</taxon>
        <taxon>Actinomycetes</taxon>
        <taxon>Streptosporangiales</taxon>
        <taxon>Streptosporangiaceae</taxon>
        <taxon>Microbispora</taxon>
    </lineage>
</organism>
<comment type="caution">
    <text evidence="3">The sequence shown here is derived from an EMBL/GenBank/DDBJ whole genome shotgun (WGS) entry which is preliminary data.</text>
</comment>
<dbReference type="PRINTS" id="PR00412">
    <property type="entry name" value="EPOXHYDRLASE"/>
</dbReference>
<name>A0A544Z1H1_9ACTN</name>
<keyword evidence="1 3" id="KW-0378">Hydrolase</keyword>
<dbReference type="SUPFAM" id="SSF53474">
    <property type="entry name" value="alpha/beta-Hydrolases"/>
    <property type="match status" value="1"/>
</dbReference>
<sequence length="278" mass="29248">MTEFLKIGEGEIAYDVTGEGPLIVMVPGMGDSRRAYRFLAPALTAAGYRVATVDLRGHGESSLGWDSYTRTDTANDIVALIEHLGGPAVVAGHSFAGGAATIAAARRPELVGAIVEVGPFTRAQKPDLGGLLSNGHYRKGMTRLMGVAIFRSIGLWKSYLDHAYPGVKPADWADYLAALDGDLRRPGRMAVVSAMGTSAPTDAGAHLGDIRCPALVVMGTHDPDWADPRAEADGIVAGMPQGLGEVVMIEGAGHYPHAQHPDQVAAAMLAFLKERVRG</sequence>
<dbReference type="InterPro" id="IPR000073">
    <property type="entry name" value="AB_hydrolase_1"/>
</dbReference>
<dbReference type="InterPro" id="IPR050266">
    <property type="entry name" value="AB_hydrolase_sf"/>
</dbReference>
<accession>A0A544Z1H1</accession>
<dbReference type="Pfam" id="PF12697">
    <property type="entry name" value="Abhydrolase_6"/>
    <property type="match status" value="1"/>
</dbReference>
<dbReference type="Gene3D" id="3.40.50.1820">
    <property type="entry name" value="alpha/beta hydrolase"/>
    <property type="match status" value="1"/>
</dbReference>
<dbReference type="GO" id="GO:0016020">
    <property type="term" value="C:membrane"/>
    <property type="evidence" value="ECO:0007669"/>
    <property type="project" value="TreeGrafter"/>
</dbReference>
<dbReference type="AlphaFoldDB" id="A0A544Z1H1"/>
<evidence type="ECO:0000313" key="3">
    <source>
        <dbReference type="EMBL" id="TQS22910.1"/>
    </source>
</evidence>
<evidence type="ECO:0000256" key="1">
    <source>
        <dbReference type="ARBA" id="ARBA00022801"/>
    </source>
</evidence>
<dbReference type="InterPro" id="IPR029058">
    <property type="entry name" value="AB_hydrolase_fold"/>
</dbReference>
<evidence type="ECO:0000313" key="4">
    <source>
        <dbReference type="Proteomes" id="UP000316541"/>
    </source>
</evidence>
<dbReference type="RefSeq" id="WP_142617207.1">
    <property type="nucleotide sequence ID" value="NZ_VIRM01000005.1"/>
</dbReference>
<protein>
    <submittedName>
        <fullName evidence="3">Alpha/beta hydrolase</fullName>
    </submittedName>
</protein>
<gene>
    <name evidence="3" type="ORF">FLX08_06120</name>
</gene>